<protein>
    <submittedName>
        <fullName evidence="11">FAD-dependent 5-carboxymethylaminomethyl-2-thiouridine(34) oxidoreductase MnmC</fullName>
        <ecNumber evidence="11">2.1.1.61</ecNumber>
    </submittedName>
</protein>
<evidence type="ECO:0000256" key="6">
    <source>
        <dbReference type="ARBA" id="ARBA00022694"/>
    </source>
</evidence>
<organism evidence="11 12">
    <name type="scientific">Paralysiella testudinis</name>
    <dbReference type="NCBI Taxonomy" id="2809020"/>
    <lineage>
        <taxon>Bacteria</taxon>
        <taxon>Pseudomonadati</taxon>
        <taxon>Pseudomonadota</taxon>
        <taxon>Betaproteobacteria</taxon>
        <taxon>Neisseriales</taxon>
        <taxon>Neisseriaceae</taxon>
        <taxon>Paralysiella</taxon>
    </lineage>
</organism>
<keyword evidence="5" id="KW-0949">S-adenosyl-L-methionine</keyword>
<dbReference type="GO" id="GO:0005737">
    <property type="term" value="C:cytoplasm"/>
    <property type="evidence" value="ECO:0007669"/>
    <property type="project" value="TreeGrafter"/>
</dbReference>
<dbReference type="GO" id="GO:0032259">
    <property type="term" value="P:methylation"/>
    <property type="evidence" value="ECO:0007669"/>
    <property type="project" value="UniProtKB-KW"/>
</dbReference>
<gene>
    <name evidence="11" type="primary">mnmC</name>
    <name evidence="11" type="ORF">JQU52_10900</name>
</gene>
<evidence type="ECO:0000259" key="10">
    <source>
        <dbReference type="Pfam" id="PF01266"/>
    </source>
</evidence>
<proteinExistence type="predicted"/>
<feature type="domain" description="FAD dependent oxidoreductase" evidence="10">
    <location>
        <begin position="107"/>
        <end position="476"/>
    </location>
</feature>
<keyword evidence="2 11" id="KW-0489">Methyltransferase</keyword>
<keyword evidence="3" id="KW-0285">Flavoprotein</keyword>
<dbReference type="PANTHER" id="PTHR13847">
    <property type="entry name" value="SARCOSINE DEHYDROGENASE-RELATED"/>
    <property type="match status" value="1"/>
</dbReference>
<keyword evidence="1" id="KW-0963">Cytoplasm</keyword>
<dbReference type="SUPFAM" id="SSF51905">
    <property type="entry name" value="FAD/NAD(P)-binding domain"/>
    <property type="match status" value="1"/>
</dbReference>
<dbReference type="InterPro" id="IPR017610">
    <property type="entry name" value="tRNA_S-uridine_synth_MnmC_C"/>
</dbReference>
<keyword evidence="9" id="KW-0511">Multifunctional enzyme</keyword>
<evidence type="ECO:0000313" key="11">
    <source>
        <dbReference type="EMBL" id="QRQ83349.1"/>
    </source>
</evidence>
<evidence type="ECO:0000256" key="3">
    <source>
        <dbReference type="ARBA" id="ARBA00022630"/>
    </source>
</evidence>
<evidence type="ECO:0000256" key="2">
    <source>
        <dbReference type="ARBA" id="ARBA00022603"/>
    </source>
</evidence>
<dbReference type="EMBL" id="CP069798">
    <property type="protein sequence ID" value="QRQ83349.1"/>
    <property type="molecule type" value="Genomic_DNA"/>
</dbReference>
<keyword evidence="6" id="KW-0819">tRNA processing</keyword>
<keyword evidence="7" id="KW-0274">FAD</keyword>
<dbReference type="NCBIfam" id="TIGR03197">
    <property type="entry name" value="MnmC_Cterm"/>
    <property type="match status" value="1"/>
</dbReference>
<evidence type="ECO:0000256" key="4">
    <source>
        <dbReference type="ARBA" id="ARBA00022679"/>
    </source>
</evidence>
<dbReference type="KEGG" id="ptes:JQU52_10900"/>
<dbReference type="Gene3D" id="3.50.50.60">
    <property type="entry name" value="FAD/NAD(P)-binding domain"/>
    <property type="match status" value="1"/>
</dbReference>
<evidence type="ECO:0000256" key="7">
    <source>
        <dbReference type="ARBA" id="ARBA00022827"/>
    </source>
</evidence>
<keyword evidence="8" id="KW-0560">Oxidoreductase</keyword>
<dbReference type="InterPro" id="IPR036188">
    <property type="entry name" value="FAD/NAD-bd_sf"/>
</dbReference>
<dbReference type="EC" id="2.1.1.61" evidence="11"/>
<dbReference type="InterPro" id="IPR006076">
    <property type="entry name" value="FAD-dep_OxRdtase"/>
</dbReference>
<dbReference type="Pfam" id="PF01266">
    <property type="entry name" value="DAO"/>
    <property type="match status" value="1"/>
</dbReference>
<evidence type="ECO:0000256" key="8">
    <source>
        <dbReference type="ARBA" id="ARBA00023002"/>
    </source>
</evidence>
<name>A0A892ZRG3_9NEIS</name>
<dbReference type="GO" id="GO:0016645">
    <property type="term" value="F:oxidoreductase activity, acting on the CH-NH group of donors"/>
    <property type="evidence" value="ECO:0007669"/>
    <property type="project" value="InterPro"/>
</dbReference>
<keyword evidence="4 11" id="KW-0808">Transferase</keyword>
<keyword evidence="12" id="KW-1185">Reference proteome</keyword>
<dbReference type="PANTHER" id="PTHR13847:SF283">
    <property type="entry name" value="TRNA 5-METHYLAMINOMETHYL-2-THIOURIDINE BIOSYNTHESIS BIFUNCTIONAL PROTEIN MNMC"/>
    <property type="match status" value="1"/>
</dbReference>
<dbReference type="AlphaFoldDB" id="A0A892ZRG3"/>
<accession>A0A892ZRG3</accession>
<sequence>MKAAIHRWAHWPTSAELVQCWQQHQTQQPLYWHTHTDRLPESRCFSPGHADFNQRLQQALRYWQPPGHYCIANPLPNSTLMLLPPHESAHTPSPPWLTAAPILPVQHVAIVGAGIAGAATAYALAQRGVAVTVLEAGKAAQAASGNRQGLLYAKIAAHPTAQTELLLAGYGYSRQLLDLTLPESHGWHACGVLHLNHNASEERRNQQLAQQHPHSTLYQAVNAAEASTLAGVPISHSGLWWPHGAWLHPPAWVNALLAHPHIRLVEYARVEDVERHHNHWQLSYRQHGHAHILAASHVVLCGGAASAHLPLLHGWPFQPIRGQTNTARAGVLAQQLRCALSGASYISPAWQGQMCFGASFVPNDAGHDWRAAEQQHNWRELHRLNPALAADLHAANPNNQPASGHAAVRCDSFDHLPVVGAVGDAAAMRQVYAKLAHDKNQRINTPCPWLPGIYINTAHGSRGLATAPLCGEAVAAAILGLPSPLSPRLQQALHPNRLVIRSLTHHQPWLPEI</sequence>
<dbReference type="GO" id="GO:0008033">
    <property type="term" value="P:tRNA processing"/>
    <property type="evidence" value="ECO:0007669"/>
    <property type="project" value="UniProtKB-KW"/>
</dbReference>
<reference evidence="11" key="1">
    <citation type="submission" date="2021-02" db="EMBL/GenBank/DDBJ databases">
        <title>Neisseriaceae sp. 26B isolated from the cloaca of a Common Toad-headed Turtle (Mesoclemmys nasuta).</title>
        <authorList>
            <person name="Spergser J."/>
            <person name="Busse H.-J."/>
        </authorList>
    </citation>
    <scope>NUCLEOTIDE SEQUENCE</scope>
    <source>
        <strain evidence="11">26B</strain>
    </source>
</reference>
<dbReference type="GO" id="GO:0004808">
    <property type="term" value="F:tRNA (5-methylaminomethyl-2-thiouridylate)(34)-methyltransferase activity"/>
    <property type="evidence" value="ECO:0007669"/>
    <property type="project" value="UniProtKB-EC"/>
</dbReference>
<evidence type="ECO:0000256" key="5">
    <source>
        <dbReference type="ARBA" id="ARBA00022691"/>
    </source>
</evidence>
<evidence type="ECO:0000313" key="12">
    <source>
        <dbReference type="Proteomes" id="UP000653156"/>
    </source>
</evidence>
<evidence type="ECO:0000256" key="9">
    <source>
        <dbReference type="ARBA" id="ARBA00023268"/>
    </source>
</evidence>
<dbReference type="Gene3D" id="3.30.9.10">
    <property type="entry name" value="D-Amino Acid Oxidase, subunit A, domain 2"/>
    <property type="match status" value="1"/>
</dbReference>
<evidence type="ECO:0000256" key="1">
    <source>
        <dbReference type="ARBA" id="ARBA00022490"/>
    </source>
</evidence>
<dbReference type="Proteomes" id="UP000653156">
    <property type="component" value="Chromosome"/>
</dbReference>